<dbReference type="Gene3D" id="3.20.20.380">
    <property type="entry name" value="Copper homeostasis (CutC) domain"/>
    <property type="match status" value="1"/>
</dbReference>
<organism evidence="3 6">
    <name type="scientific">Vibrio tubiashii ATCC 19109</name>
    <dbReference type="NCBI Taxonomy" id="1051646"/>
    <lineage>
        <taxon>Bacteria</taxon>
        <taxon>Pseudomonadati</taxon>
        <taxon>Pseudomonadota</taxon>
        <taxon>Gammaproteobacteria</taxon>
        <taxon>Vibrionales</taxon>
        <taxon>Vibrionaceae</taxon>
        <taxon>Vibrio</taxon>
        <taxon>Vibrio oreintalis group</taxon>
    </lineage>
</organism>
<protein>
    <recommendedName>
        <fullName evidence="2">PF03932 family protein CutC</fullName>
    </recommendedName>
</protein>
<dbReference type="eggNOG" id="COG3142">
    <property type="taxonomic scope" value="Bacteria"/>
</dbReference>
<dbReference type="STRING" id="1051646.IX91_03405"/>
<comment type="caution">
    <text evidence="2">Once thought to be involved in copper homeostasis, experiments in E.coli have shown this is not the case.</text>
</comment>
<dbReference type="SUPFAM" id="SSF110395">
    <property type="entry name" value="CutC-like"/>
    <property type="match status" value="1"/>
</dbReference>
<dbReference type="KEGG" id="vtu:IX91_03405"/>
<evidence type="ECO:0000313" key="5">
    <source>
        <dbReference type="Proteomes" id="UP000003836"/>
    </source>
</evidence>
<proteinExistence type="inferred from homology"/>
<evidence type="ECO:0000313" key="4">
    <source>
        <dbReference type="EMBL" id="EGU48783.1"/>
    </source>
</evidence>
<dbReference type="PATRIC" id="fig|1051646.9.peg.656"/>
<dbReference type="GO" id="GO:0005737">
    <property type="term" value="C:cytoplasm"/>
    <property type="evidence" value="ECO:0007669"/>
    <property type="project" value="UniProtKB-SubCell"/>
</dbReference>
<reference evidence="3 6" key="3">
    <citation type="submission" date="2014-08" db="EMBL/GenBank/DDBJ databases">
        <title>First Complete Genome Sequence of the Shellfish Pathogen Vibrio tubiashii.</title>
        <authorList>
            <person name="Richards G.P."/>
            <person name="Needleman D.S."/>
            <person name="Watson M.A."/>
            <person name="Bono J.L."/>
        </authorList>
    </citation>
    <scope>NUCLEOTIDE SEQUENCE [LARGE SCALE GENOMIC DNA]</scope>
    <source>
        <strain evidence="3 6">ATCC 19109</strain>
    </source>
</reference>
<dbReference type="AlphaFoldDB" id="F9TBR5"/>
<evidence type="ECO:0000313" key="6">
    <source>
        <dbReference type="Proteomes" id="UP000030071"/>
    </source>
</evidence>
<evidence type="ECO:0000256" key="1">
    <source>
        <dbReference type="ARBA" id="ARBA00007768"/>
    </source>
</evidence>
<dbReference type="InterPro" id="IPR005627">
    <property type="entry name" value="CutC-like"/>
</dbReference>
<dbReference type="InterPro" id="IPR036822">
    <property type="entry name" value="CutC-like_dom_sf"/>
</dbReference>
<keyword evidence="2" id="KW-0963">Cytoplasm</keyword>
<dbReference type="GO" id="GO:0005507">
    <property type="term" value="F:copper ion binding"/>
    <property type="evidence" value="ECO:0007669"/>
    <property type="project" value="TreeGrafter"/>
</dbReference>
<sequence length="250" mass="26861">MKYHVEVCIDNLESLHNAITGGATRIELCSSLALGGLTPSFGFMKKAALISPIPVYAMIRPRQGDFLYDQDDIEAMLLDIEAAAEAGLAGVVLGVLSADGHIDMPLAEQLTQRAKLYNLGITFHRAIDQSSNWQQALEQIISLGCERTLTSGLAANVEQGKEVLQQMVKVADGRISIMAGAGLTADNVQSIVQQTGVREVHLSGKSTRSSYMTNVSEEAKMGNQNVDDFIIPVTNSAAIEKVVEALSSQR</sequence>
<comment type="subcellular location">
    <subcellularLocation>
        <location evidence="2">Cytoplasm</location>
    </subcellularLocation>
</comment>
<evidence type="ECO:0000256" key="2">
    <source>
        <dbReference type="HAMAP-Rule" id="MF_00795"/>
    </source>
</evidence>
<dbReference type="PANTHER" id="PTHR12598:SF0">
    <property type="entry name" value="COPPER HOMEOSTASIS PROTEIN CUTC HOMOLOG"/>
    <property type="match status" value="1"/>
</dbReference>
<reference evidence="4" key="1">
    <citation type="submission" date="2011-08" db="EMBL/GenBank/DDBJ databases">
        <authorList>
            <person name="Hoffman M."/>
            <person name="Strain E.A."/>
            <person name="Brown E."/>
            <person name="Allard M.W."/>
        </authorList>
    </citation>
    <scope>NUCLEOTIDE SEQUENCE</scope>
    <source>
        <strain evidence="4">ATCC 19109</strain>
    </source>
</reference>
<dbReference type="HAMAP" id="MF_00795">
    <property type="entry name" value="CutC"/>
    <property type="match status" value="1"/>
</dbReference>
<dbReference type="GeneID" id="23443757"/>
<dbReference type="EMBL" id="CP009354">
    <property type="protein sequence ID" value="AIW13251.1"/>
    <property type="molecule type" value="Genomic_DNA"/>
</dbReference>
<dbReference type="FunFam" id="3.20.20.380:FF:000001">
    <property type="entry name" value="Copper homeostasis protein CutC"/>
    <property type="match status" value="1"/>
</dbReference>
<dbReference type="Pfam" id="PF03932">
    <property type="entry name" value="CutC"/>
    <property type="match status" value="1"/>
</dbReference>
<dbReference type="Proteomes" id="UP000003836">
    <property type="component" value="Unassembled WGS sequence"/>
</dbReference>
<dbReference type="HOGENOM" id="CLU_050555_3_1_6"/>
<name>F9TBR5_9VIBR</name>
<reference evidence="4 5" key="2">
    <citation type="journal article" date="2012" name="Int. J. Syst. Evol. Microbiol.">
        <title>Vibrio caribbeanicus sp. nov., isolated from the marine sponge Scleritoderma cyanea.</title>
        <authorList>
            <person name="Hoffmann M."/>
            <person name="Monday S.R."/>
            <person name="Allard M.W."/>
            <person name="Strain E.A."/>
            <person name="Whittaker P."/>
            <person name="Naum M."/>
            <person name="McCarthy P.J."/>
            <person name="Lopez J.V."/>
            <person name="Fischer M."/>
            <person name="Brown E.W."/>
        </authorList>
    </citation>
    <scope>NUCLEOTIDE SEQUENCE [LARGE SCALE GENOMIC DNA]</scope>
    <source>
        <strain evidence="4 5">ATCC 19109</strain>
    </source>
</reference>
<evidence type="ECO:0000313" key="3">
    <source>
        <dbReference type="EMBL" id="AIW13251.1"/>
    </source>
</evidence>
<accession>F9TBR5</accession>
<comment type="similarity">
    <text evidence="1 2">Belongs to the CutC family.</text>
</comment>
<keyword evidence="5" id="KW-1185">Reference proteome</keyword>
<gene>
    <name evidence="2" type="primary">cutC</name>
    <name evidence="3" type="ORF">IX91_03405</name>
    <name evidence="4" type="ORF">VITU9109_22209</name>
</gene>
<dbReference type="EMBL" id="AFWI01000194">
    <property type="protein sequence ID" value="EGU48783.1"/>
    <property type="molecule type" value="Genomic_DNA"/>
</dbReference>
<dbReference type="Proteomes" id="UP000030071">
    <property type="component" value="Chromosome 1"/>
</dbReference>
<dbReference type="RefSeq" id="WP_004747949.1">
    <property type="nucleotide sequence ID" value="NZ_AFWI01000194.1"/>
</dbReference>
<dbReference type="PANTHER" id="PTHR12598">
    <property type="entry name" value="COPPER HOMEOSTASIS PROTEIN CUTC"/>
    <property type="match status" value="1"/>
</dbReference>